<dbReference type="PANTHER" id="PTHR45586">
    <property type="entry name" value="TPR REPEAT-CONTAINING PROTEIN PA4667"/>
    <property type="match status" value="1"/>
</dbReference>
<gene>
    <name evidence="7" type="ORF">NYR54_14030</name>
</gene>
<keyword evidence="2 3" id="KW-0802">TPR repeat</keyword>
<proteinExistence type="predicted"/>
<dbReference type="EMBL" id="JAODNV010000015">
    <property type="protein sequence ID" value="MCT8991399.1"/>
    <property type="molecule type" value="Genomic_DNA"/>
</dbReference>
<protein>
    <submittedName>
        <fullName evidence="7">Tetratricopeptide repeat protein</fullName>
    </submittedName>
</protein>
<sequence length="692" mass="76515">MKARLQASALAVMVMALALESGVAAQAETSIETVPTHSFSGAYLAGRAAEFDNDLESAISYYERAIAFDPDNVELQQTLLLALVSRGRMEEALLYAEKLKSVPEAERFSRLVLAVDAFKKEDYAAAERWLRLALESDLDRLITGIMTTWAVTGREGPEAGLARLDGLEGPAWYDLFKSYHRALLLAQAGRGDEASEAFETLIGAFAGRPVTADTFGRIAEAYAALLSSRGDTEKAFEVLEKAEAAGGGVALVPELRRRLEAGEAIDPVVVTPSDGASEILLNVATELANTGGDSFVRLYLRYAQALDPDNDAVLVQLAHVAERQQEGETAIALYRQIGERSPRARFAGLQIGLNLADLERNDEAVEHLKQVLEDDPDDMRGYLALGGVYFAQKNYRAAADLYDTAIARIGDPKPEHWNIFYQRGIAYERLKEWPKAEPNFRKALELYPDHPQVLNYLGYSWVDMNMNLEEGMELIRRAVELRPSDGYIVDSLGWAYYRLGQYEEAVEHLERAVSLRPDDAILNDHLGDAYWRVGRRLEARYQWAHARDLDPEPEILAQVERKLEEGLPPVEDDRKLAEAAGAARNVMNDASNALPPEAAAPEADASPAAPETPGTAEADKDQPKPAQAEPKPEASAEPDAEIYTVKPGQTLWSIAVEELGDGERFREILELNPVLKRDPNRIRPGQELRLPR</sequence>
<dbReference type="InterPro" id="IPR019734">
    <property type="entry name" value="TPR_rpt"/>
</dbReference>
<keyword evidence="8" id="KW-1185">Reference proteome</keyword>
<keyword evidence="1" id="KW-0677">Repeat</keyword>
<comment type="caution">
    <text evidence="7">The sequence shown here is derived from an EMBL/GenBank/DDBJ whole genome shotgun (WGS) entry which is preliminary data.</text>
</comment>
<evidence type="ECO:0000313" key="7">
    <source>
        <dbReference type="EMBL" id="MCT8991399.1"/>
    </source>
</evidence>
<accession>A0A9X3B0G5</accession>
<dbReference type="SMART" id="SM00257">
    <property type="entry name" value="LysM"/>
    <property type="match status" value="1"/>
</dbReference>
<evidence type="ECO:0000256" key="3">
    <source>
        <dbReference type="PROSITE-ProRule" id="PRU00339"/>
    </source>
</evidence>
<dbReference type="InterPro" id="IPR011990">
    <property type="entry name" value="TPR-like_helical_dom_sf"/>
</dbReference>
<dbReference type="RefSeq" id="WP_261516323.1">
    <property type="nucleotide sequence ID" value="NZ_JAODNV010000015.1"/>
</dbReference>
<dbReference type="SUPFAM" id="SSF54106">
    <property type="entry name" value="LysM domain"/>
    <property type="match status" value="1"/>
</dbReference>
<evidence type="ECO:0000256" key="4">
    <source>
        <dbReference type="SAM" id="MobiDB-lite"/>
    </source>
</evidence>
<evidence type="ECO:0000256" key="2">
    <source>
        <dbReference type="ARBA" id="ARBA00022803"/>
    </source>
</evidence>
<feature type="compositionally biased region" description="Low complexity" evidence="4">
    <location>
        <begin position="593"/>
        <end position="616"/>
    </location>
</feature>
<keyword evidence="5" id="KW-0732">Signal</keyword>
<feature type="region of interest" description="Disordered" evidence="4">
    <location>
        <begin position="592"/>
        <end position="648"/>
    </location>
</feature>
<dbReference type="Pfam" id="PF13414">
    <property type="entry name" value="TPR_11"/>
    <property type="match status" value="1"/>
</dbReference>
<feature type="chain" id="PRO_5040773891" evidence="5">
    <location>
        <begin position="27"/>
        <end position="692"/>
    </location>
</feature>
<feature type="domain" description="LysM" evidence="6">
    <location>
        <begin position="641"/>
        <end position="690"/>
    </location>
</feature>
<evidence type="ECO:0000313" key="8">
    <source>
        <dbReference type="Proteomes" id="UP001149009"/>
    </source>
</evidence>
<dbReference type="Pfam" id="PF00515">
    <property type="entry name" value="TPR_1"/>
    <property type="match status" value="1"/>
</dbReference>
<dbReference type="Pfam" id="PF01476">
    <property type="entry name" value="LysM"/>
    <property type="match status" value="1"/>
</dbReference>
<dbReference type="PROSITE" id="PS50005">
    <property type="entry name" value="TPR"/>
    <property type="match status" value="3"/>
</dbReference>
<reference evidence="7" key="1">
    <citation type="submission" date="2022-08" db="EMBL/GenBank/DDBJ databases">
        <title>Chelativorans sichuanense sp. nov., a paraffin oil-degrading bacterium isolated from a mixture of oil-based drill cuttings and paddy soil.</title>
        <authorList>
            <person name="Yu J."/>
            <person name="Liu H."/>
            <person name="Chen Q."/>
        </authorList>
    </citation>
    <scope>NUCLEOTIDE SEQUENCE</scope>
    <source>
        <strain evidence="7">SCAU 2101</strain>
    </source>
</reference>
<dbReference type="AlphaFoldDB" id="A0A9X3B0G5"/>
<evidence type="ECO:0000256" key="5">
    <source>
        <dbReference type="SAM" id="SignalP"/>
    </source>
</evidence>
<feature type="compositionally biased region" description="Low complexity" evidence="4">
    <location>
        <begin position="624"/>
        <end position="637"/>
    </location>
</feature>
<dbReference type="InterPro" id="IPR036779">
    <property type="entry name" value="LysM_dom_sf"/>
</dbReference>
<dbReference type="PROSITE" id="PS50293">
    <property type="entry name" value="TPR_REGION"/>
    <property type="match status" value="1"/>
</dbReference>
<dbReference type="Proteomes" id="UP001149009">
    <property type="component" value="Unassembled WGS sequence"/>
</dbReference>
<dbReference type="CDD" id="cd00118">
    <property type="entry name" value="LysM"/>
    <property type="match status" value="1"/>
</dbReference>
<feature type="repeat" description="TPR" evidence="3">
    <location>
        <begin position="39"/>
        <end position="72"/>
    </location>
</feature>
<dbReference type="InterPro" id="IPR051012">
    <property type="entry name" value="CellSynth/LPSAsmb/PSIAsmb"/>
</dbReference>
<dbReference type="InterPro" id="IPR018392">
    <property type="entry name" value="LysM"/>
</dbReference>
<feature type="repeat" description="TPR" evidence="3">
    <location>
        <begin position="417"/>
        <end position="450"/>
    </location>
</feature>
<dbReference type="SUPFAM" id="SSF48452">
    <property type="entry name" value="TPR-like"/>
    <property type="match status" value="2"/>
</dbReference>
<feature type="repeat" description="TPR" evidence="3">
    <location>
        <begin position="486"/>
        <end position="519"/>
    </location>
</feature>
<dbReference type="Gene3D" id="1.25.40.10">
    <property type="entry name" value="Tetratricopeptide repeat domain"/>
    <property type="match status" value="2"/>
</dbReference>
<dbReference type="Pfam" id="PF13432">
    <property type="entry name" value="TPR_16"/>
    <property type="match status" value="2"/>
</dbReference>
<dbReference type="PROSITE" id="PS51782">
    <property type="entry name" value="LYSM"/>
    <property type="match status" value="1"/>
</dbReference>
<organism evidence="7 8">
    <name type="scientific">Chelativorans petroleitrophicus</name>
    <dbReference type="NCBI Taxonomy" id="2975484"/>
    <lineage>
        <taxon>Bacteria</taxon>
        <taxon>Pseudomonadati</taxon>
        <taxon>Pseudomonadota</taxon>
        <taxon>Alphaproteobacteria</taxon>
        <taxon>Hyphomicrobiales</taxon>
        <taxon>Phyllobacteriaceae</taxon>
        <taxon>Chelativorans</taxon>
    </lineage>
</organism>
<dbReference type="Gene3D" id="3.10.350.10">
    <property type="entry name" value="LysM domain"/>
    <property type="match status" value="1"/>
</dbReference>
<name>A0A9X3B0G5_9HYPH</name>
<evidence type="ECO:0000259" key="6">
    <source>
        <dbReference type="PROSITE" id="PS51782"/>
    </source>
</evidence>
<dbReference type="PANTHER" id="PTHR45586:SF1">
    <property type="entry name" value="LIPOPOLYSACCHARIDE ASSEMBLY PROTEIN B"/>
    <property type="match status" value="1"/>
</dbReference>
<evidence type="ECO:0000256" key="1">
    <source>
        <dbReference type="ARBA" id="ARBA00022737"/>
    </source>
</evidence>
<feature type="signal peptide" evidence="5">
    <location>
        <begin position="1"/>
        <end position="26"/>
    </location>
</feature>
<dbReference type="SMART" id="SM00028">
    <property type="entry name" value="TPR"/>
    <property type="match status" value="6"/>
</dbReference>